<dbReference type="SUPFAM" id="SSF55874">
    <property type="entry name" value="ATPase domain of HSP90 chaperone/DNA topoisomerase II/histidine kinase"/>
    <property type="match status" value="1"/>
</dbReference>
<evidence type="ECO:0000256" key="4">
    <source>
        <dbReference type="ARBA" id="ARBA00023186"/>
    </source>
</evidence>
<comment type="similarity">
    <text evidence="1">Belongs to the heat shock protein 90 family.</text>
</comment>
<dbReference type="AlphaFoldDB" id="A0A1D1ZXF2"/>
<dbReference type="Gene3D" id="3.30.565.10">
    <property type="entry name" value="Histidine kinase-like ATPase, C-terminal domain"/>
    <property type="match status" value="1"/>
</dbReference>
<organism evidence="6">
    <name type="scientific">Auxenochlorella protothecoides</name>
    <name type="common">Green microalga</name>
    <name type="synonym">Chlorella protothecoides</name>
    <dbReference type="NCBI Taxonomy" id="3075"/>
    <lineage>
        <taxon>Eukaryota</taxon>
        <taxon>Viridiplantae</taxon>
        <taxon>Chlorophyta</taxon>
        <taxon>core chlorophytes</taxon>
        <taxon>Trebouxiophyceae</taxon>
        <taxon>Chlorellales</taxon>
        <taxon>Chlorellaceae</taxon>
        <taxon>Auxenochlorella</taxon>
    </lineage>
</organism>
<feature type="signal peptide" evidence="5">
    <location>
        <begin position="1"/>
        <end position="38"/>
    </location>
</feature>
<dbReference type="PROSITE" id="PS00298">
    <property type="entry name" value="HSP90"/>
    <property type="match status" value="1"/>
</dbReference>
<dbReference type="GO" id="GO:0016887">
    <property type="term" value="F:ATP hydrolysis activity"/>
    <property type="evidence" value="ECO:0007669"/>
    <property type="project" value="InterPro"/>
</dbReference>
<dbReference type="GO" id="GO:0051082">
    <property type="term" value="F:unfolded protein binding"/>
    <property type="evidence" value="ECO:0007669"/>
    <property type="project" value="InterPro"/>
</dbReference>
<keyword evidence="2" id="KW-0547">Nucleotide-binding</keyword>
<evidence type="ECO:0000256" key="5">
    <source>
        <dbReference type="SAM" id="SignalP"/>
    </source>
</evidence>
<evidence type="ECO:0000256" key="1">
    <source>
        <dbReference type="ARBA" id="ARBA00008239"/>
    </source>
</evidence>
<dbReference type="PRINTS" id="PR00775">
    <property type="entry name" value="HEATSHOCK90"/>
</dbReference>
<sequence length="266" mass="29625">LKQQQEIHPSLTNMGRVRWTAVLLLFCAITAGWQGCHAEDDATPASNATEAVAPVHAFRKGAETMQFQAEVNRLMDILINSLYSNKDIFLRELISNAADALDKIRFLALTDKSQLGDTEESQALGIRIWVDEERRVLSIRDSGVGMTRQDLVNNLGTVARSGTSAFLEQAQRGGDLSLIGQFGVGFYSVYLVADYVEVVTKHNNDSQWVWESRASGDYALSADEDGPQLGRGTQINIHLKPACEEYARPDKLRELVQRYSEFISFP</sequence>
<feature type="chain" id="PRO_5008901271" evidence="5">
    <location>
        <begin position="39"/>
        <end position="266"/>
    </location>
</feature>
<keyword evidence="5" id="KW-0732">Signal</keyword>
<dbReference type="InterPro" id="IPR036890">
    <property type="entry name" value="HATPase_C_sf"/>
</dbReference>
<evidence type="ECO:0000256" key="2">
    <source>
        <dbReference type="ARBA" id="ARBA00022741"/>
    </source>
</evidence>
<keyword evidence="4" id="KW-0143">Chaperone</keyword>
<feature type="non-terminal residue" evidence="6">
    <location>
        <position position="1"/>
    </location>
</feature>
<proteinExistence type="inferred from homology"/>
<dbReference type="InterPro" id="IPR019805">
    <property type="entry name" value="Heat_shock_protein_90_CS"/>
</dbReference>
<feature type="non-terminal residue" evidence="6">
    <location>
        <position position="266"/>
    </location>
</feature>
<dbReference type="PANTHER" id="PTHR11528">
    <property type="entry name" value="HEAT SHOCK PROTEIN 90 FAMILY MEMBER"/>
    <property type="match status" value="1"/>
</dbReference>
<dbReference type="GO" id="GO:0140662">
    <property type="term" value="F:ATP-dependent protein folding chaperone"/>
    <property type="evidence" value="ECO:0007669"/>
    <property type="project" value="InterPro"/>
</dbReference>
<accession>A0A1D1ZXF2</accession>
<dbReference type="CDD" id="cd16927">
    <property type="entry name" value="HATPase_Hsp90-like"/>
    <property type="match status" value="1"/>
</dbReference>
<evidence type="ECO:0000256" key="3">
    <source>
        <dbReference type="ARBA" id="ARBA00022840"/>
    </source>
</evidence>
<dbReference type="GO" id="GO:0005524">
    <property type="term" value="F:ATP binding"/>
    <property type="evidence" value="ECO:0007669"/>
    <property type="project" value="UniProtKB-KW"/>
</dbReference>
<name>A0A1D1ZXF2_AUXPR</name>
<keyword evidence="3" id="KW-0067">ATP-binding</keyword>
<dbReference type="EMBL" id="GDKF01007006">
    <property type="protein sequence ID" value="JAT71616.1"/>
    <property type="molecule type" value="Transcribed_RNA"/>
</dbReference>
<dbReference type="InterPro" id="IPR001404">
    <property type="entry name" value="Hsp90_fam"/>
</dbReference>
<evidence type="ECO:0000313" key="6">
    <source>
        <dbReference type="EMBL" id="JAT71616.1"/>
    </source>
</evidence>
<gene>
    <name evidence="6" type="ORF">g.39981</name>
</gene>
<dbReference type="FunFam" id="3.30.565.10:FF:000005">
    <property type="entry name" value="Heat shock protein 90"/>
    <property type="match status" value="1"/>
</dbReference>
<dbReference type="Pfam" id="PF13589">
    <property type="entry name" value="HATPase_c_3"/>
    <property type="match status" value="1"/>
</dbReference>
<dbReference type="InterPro" id="IPR020575">
    <property type="entry name" value="Hsp90_N"/>
</dbReference>
<reference evidence="6" key="1">
    <citation type="submission" date="2015-08" db="EMBL/GenBank/DDBJ databases">
        <authorList>
            <person name="Babu N.S."/>
            <person name="Beckwith C.J."/>
            <person name="Beseler K.G."/>
            <person name="Brison A."/>
            <person name="Carone J.V."/>
            <person name="Caskin T.P."/>
            <person name="Diamond M."/>
            <person name="Durham M.E."/>
            <person name="Foxe J.M."/>
            <person name="Go M."/>
            <person name="Henderson B.A."/>
            <person name="Jones I.B."/>
            <person name="McGettigan J.A."/>
            <person name="Micheletti S.J."/>
            <person name="Nasrallah M.E."/>
            <person name="Ortiz D."/>
            <person name="Piller C.R."/>
            <person name="Privatt S.R."/>
            <person name="Schneider S.L."/>
            <person name="Sharp S."/>
            <person name="Smith T.C."/>
            <person name="Stanton J.D."/>
            <person name="Ullery H.E."/>
            <person name="Wilson R.J."/>
            <person name="Serrano M.G."/>
            <person name="Buck G."/>
            <person name="Lee V."/>
            <person name="Wang Y."/>
            <person name="Carvalho R."/>
            <person name="Voegtly L."/>
            <person name="Shi R."/>
            <person name="Duckworth R."/>
            <person name="Johnson A."/>
            <person name="Loviza R."/>
            <person name="Walstead R."/>
            <person name="Shah Z."/>
            <person name="Kiflezghi M."/>
            <person name="Wade K."/>
            <person name="Ball S.L."/>
            <person name="Bradley K.W."/>
            <person name="Asai D.J."/>
            <person name="Bowman C.A."/>
            <person name="Russell D.A."/>
            <person name="Pope W.H."/>
            <person name="Jacobs-Sera D."/>
            <person name="Hendrix R.W."/>
            <person name="Hatfull G.F."/>
        </authorList>
    </citation>
    <scope>NUCLEOTIDE SEQUENCE</scope>
</reference>
<protein>
    <submittedName>
        <fullName evidence="6">Uncharacterized protein</fullName>
    </submittedName>
</protein>